<dbReference type="Gene3D" id="3.40.50.1820">
    <property type="entry name" value="alpha/beta hydrolase"/>
    <property type="match status" value="1"/>
</dbReference>
<evidence type="ECO:0000259" key="2">
    <source>
        <dbReference type="Pfam" id="PF00326"/>
    </source>
</evidence>
<dbReference type="RefSeq" id="WP_323439104.1">
    <property type="nucleotide sequence ID" value="NZ_JAYFUH010000248.1"/>
</dbReference>
<evidence type="ECO:0000313" key="4">
    <source>
        <dbReference type="Proteomes" id="UP001301653"/>
    </source>
</evidence>
<keyword evidence="1 3" id="KW-0378">Hydrolase</keyword>
<protein>
    <submittedName>
        <fullName evidence="3">Alpha/beta fold hydrolase</fullName>
    </submittedName>
</protein>
<proteinExistence type="predicted"/>
<dbReference type="EMBL" id="JAYFUH010000248">
    <property type="protein sequence ID" value="MEA5668470.1"/>
    <property type="molecule type" value="Genomic_DNA"/>
</dbReference>
<dbReference type="PROSITE" id="PS00708">
    <property type="entry name" value="PRO_ENDOPEP_SER"/>
    <property type="match status" value="1"/>
</dbReference>
<dbReference type="InterPro" id="IPR050261">
    <property type="entry name" value="FrsA_esterase"/>
</dbReference>
<dbReference type="SUPFAM" id="SSF53474">
    <property type="entry name" value="alpha/beta-Hydrolases"/>
    <property type="match status" value="1"/>
</dbReference>
<accession>A0ABU5V544</accession>
<feature type="domain" description="Peptidase S9 prolyl oligopeptidase catalytic" evidence="2">
    <location>
        <begin position="78"/>
        <end position="242"/>
    </location>
</feature>
<name>A0ABU5V544_9GAMM</name>
<comment type="caution">
    <text evidence="3">The sequence shown here is derived from an EMBL/GenBank/DDBJ whole genome shotgun (WGS) entry which is preliminary data.</text>
</comment>
<evidence type="ECO:0000313" key="3">
    <source>
        <dbReference type="EMBL" id="MEA5668470.1"/>
    </source>
</evidence>
<dbReference type="Proteomes" id="UP001301653">
    <property type="component" value="Unassembled WGS sequence"/>
</dbReference>
<dbReference type="PANTHER" id="PTHR22946">
    <property type="entry name" value="DIENELACTONE HYDROLASE DOMAIN-CONTAINING PROTEIN-RELATED"/>
    <property type="match status" value="1"/>
</dbReference>
<sequence>MDIELDHCRIGVTATETVEATVLSPQRELPGVLFVHGWGGSQEHDLGRAREAAALGCVCLTFDLRGHRAMAASRDTVTRPQNLQDLCAAYDWLVRQPHVDQEAIAVIGISYGGYLAALLSRIRSIRWLALRTPAIYLDRDWEAPKRQLNADPELPSYRRRPLAAQHNHALQACARFTGDVLLVEAEHDEIIPRQVIEDYASAFAKARSMTRRLIRGAGHAFDDKSAQKDYTDVLVDWMTEMIVGSRGAIAERKVREYKDEGRIDALR</sequence>
<gene>
    <name evidence="3" type="ORF">VA603_13055</name>
</gene>
<organism evidence="3 4">
    <name type="scientific">Stenotrophomonas capsici</name>
    <dbReference type="NCBI Taxonomy" id="3110230"/>
    <lineage>
        <taxon>Bacteria</taxon>
        <taxon>Pseudomonadati</taxon>
        <taxon>Pseudomonadota</taxon>
        <taxon>Gammaproteobacteria</taxon>
        <taxon>Lysobacterales</taxon>
        <taxon>Lysobacteraceae</taxon>
        <taxon>Stenotrophomonas</taxon>
    </lineage>
</organism>
<dbReference type="PANTHER" id="PTHR22946:SF5">
    <property type="entry name" value="PEPTIDASE S9 PROLYL OLIGOPEPTIDASE CATALYTIC DOMAIN-CONTAINING PROTEIN"/>
    <property type="match status" value="1"/>
</dbReference>
<reference evidence="3 4" key="1">
    <citation type="submission" date="2023-12" db="EMBL/GenBank/DDBJ databases">
        <title>Stenotrophomonas guangdongensis sp. nov., isolated from wilted pepper plants (Capsicum annuum).</title>
        <authorList>
            <person name="Qiu M."/>
            <person name="Li Y."/>
            <person name="Liu Q."/>
            <person name="Zhang X."/>
            <person name="Huang Y."/>
            <person name="Guo R."/>
            <person name="Hu M."/>
            <person name="Zhou J."/>
            <person name="Zhou X."/>
        </authorList>
    </citation>
    <scope>NUCLEOTIDE SEQUENCE [LARGE SCALE GENOMIC DNA]</scope>
    <source>
        <strain evidence="3 4">MH1</strain>
    </source>
</reference>
<evidence type="ECO:0000256" key="1">
    <source>
        <dbReference type="ARBA" id="ARBA00022801"/>
    </source>
</evidence>
<dbReference type="InterPro" id="IPR002471">
    <property type="entry name" value="Pept_S9_AS"/>
</dbReference>
<dbReference type="InterPro" id="IPR001375">
    <property type="entry name" value="Peptidase_S9_cat"/>
</dbReference>
<dbReference type="InterPro" id="IPR029058">
    <property type="entry name" value="AB_hydrolase_fold"/>
</dbReference>
<dbReference type="Pfam" id="PF00326">
    <property type="entry name" value="Peptidase_S9"/>
    <property type="match status" value="1"/>
</dbReference>
<keyword evidence="4" id="KW-1185">Reference proteome</keyword>
<dbReference type="GO" id="GO:0016787">
    <property type="term" value="F:hydrolase activity"/>
    <property type="evidence" value="ECO:0007669"/>
    <property type="project" value="UniProtKB-KW"/>
</dbReference>